<keyword evidence="2 7" id="KW-0812">Transmembrane</keyword>
<proteinExistence type="predicted"/>
<evidence type="ECO:0000256" key="5">
    <source>
        <dbReference type="ARBA" id="ARBA00023136"/>
    </source>
</evidence>
<dbReference type="PANTHER" id="PTHR13605:SF4">
    <property type="entry name" value="ER MEMBRANE PROTEIN COMPLEX SUBUNIT 7"/>
    <property type="match status" value="1"/>
</dbReference>
<dbReference type="PROSITE" id="PS01159">
    <property type="entry name" value="WW_DOMAIN_1"/>
    <property type="match status" value="1"/>
</dbReference>
<sequence>MHPPRSSHFFLLLLSLLTYATASILTITIPPSNLLPNPNSLPASTHATLTTLRSYPSSPSSSSASGTSTPAGLRLKAPLSRKSNFVFNIPSGQVQGSQSFLLDIHSRDYIFAPYRVDVDADGGVVGVWETYRGNAWENRGVEKGMVQVGEVAVVEARVMGTREFYEERAGFSPLSLFKNPMILLVVFALAVTVGMPYLMDMMDPETRAEFERHSRKGRTAAIGDINAKAGAGAGANAIRGAGPGAGAGAGAGGFDLAGWMAGTSQGPMAALDSTVKAAASGREGGSAARRSYPSDLLEHRSLSMSFASPSTPPPPPVPDGWKTQFDDRYKEWFYINLKTGVSQWEPPPLPDTLPPSYDEAATATPIDPTSATTVAEAATDVVKKTATASPSASTPLKLGSNNPYNPARQRNSSGPETHTSIDDKMIAEDAKLATKLQAEEDERAWQGRDQGQQTYAGSPQPQSQTLSPPSHETKKSRSRSGSGFLGKLISKASSKVHHGTSSGTGSGFASPDHHQQPYQQQQQQQQQYQRPYSAPYGYSGYPAGGAGLYGPQQPYMYGQRPRQRRGMGGIGPGGAAALGLGGGLLGGAMLANAIGDHHDYQEGYADGVAADDFGGGDFWRGRLRRRGRLWGRGFLTSGLGGLEGFCLVGLLMFGVLGIGGSSLGNRLASRFFVSCTVYVRVA</sequence>
<comment type="subcellular location">
    <subcellularLocation>
        <location evidence="1">Membrane</location>
        <topology evidence="1">Single-pass membrane protein</topology>
    </subcellularLocation>
</comment>
<dbReference type="InterPro" id="IPR001202">
    <property type="entry name" value="WW_dom"/>
</dbReference>
<feature type="compositionally biased region" description="Low complexity" evidence="6">
    <location>
        <begin position="57"/>
        <end position="72"/>
    </location>
</feature>
<dbReference type="Pfam" id="PF00397">
    <property type="entry name" value="WW"/>
    <property type="match status" value="1"/>
</dbReference>
<name>A0A0J9ER87_AJEDA</name>
<dbReference type="SMART" id="SM00456">
    <property type="entry name" value="WW"/>
    <property type="match status" value="1"/>
</dbReference>
<evidence type="ECO:0000256" key="1">
    <source>
        <dbReference type="ARBA" id="ARBA00004167"/>
    </source>
</evidence>
<evidence type="ECO:0000256" key="8">
    <source>
        <dbReference type="SAM" id="SignalP"/>
    </source>
</evidence>
<keyword evidence="4 7" id="KW-1133">Transmembrane helix</keyword>
<evidence type="ECO:0000256" key="2">
    <source>
        <dbReference type="ARBA" id="ARBA00022692"/>
    </source>
</evidence>
<feature type="domain" description="WW" evidence="9">
    <location>
        <begin position="315"/>
        <end position="349"/>
    </location>
</feature>
<dbReference type="InterPro" id="IPR039163">
    <property type="entry name" value="EMC7"/>
</dbReference>
<feature type="signal peptide" evidence="8">
    <location>
        <begin position="1"/>
        <end position="22"/>
    </location>
</feature>
<dbReference type="PANTHER" id="PTHR13605">
    <property type="entry name" value="ER MEMBRANE PROTEIN COMPLEX SUBUNIT 7"/>
    <property type="match status" value="1"/>
</dbReference>
<dbReference type="CDD" id="cd00201">
    <property type="entry name" value="WW"/>
    <property type="match status" value="1"/>
</dbReference>
<dbReference type="EMBL" id="GG749513">
    <property type="protein sequence ID" value="KMW68818.1"/>
    <property type="molecule type" value="Genomic_DNA"/>
</dbReference>
<evidence type="ECO:0000256" key="6">
    <source>
        <dbReference type="SAM" id="MobiDB-lite"/>
    </source>
</evidence>
<dbReference type="InterPro" id="IPR019008">
    <property type="entry name" value="Beta_sandwich_EMC7"/>
</dbReference>
<dbReference type="Gene3D" id="2.20.70.10">
    <property type="match status" value="1"/>
</dbReference>
<feature type="transmembrane region" description="Helical" evidence="7">
    <location>
        <begin position="629"/>
        <end position="658"/>
    </location>
</feature>
<feature type="compositionally biased region" description="Low complexity" evidence="6">
    <location>
        <begin position="516"/>
        <end position="536"/>
    </location>
</feature>
<dbReference type="GO" id="GO:0072546">
    <property type="term" value="C:EMC complex"/>
    <property type="evidence" value="ECO:0007669"/>
    <property type="project" value="TreeGrafter"/>
</dbReference>
<evidence type="ECO:0000256" key="4">
    <source>
        <dbReference type="ARBA" id="ARBA00022989"/>
    </source>
</evidence>
<evidence type="ECO:0000313" key="10">
    <source>
        <dbReference type="EMBL" id="KMW68818.1"/>
    </source>
</evidence>
<protein>
    <recommendedName>
        <fullName evidence="9">WW domain-containing protein</fullName>
    </recommendedName>
</protein>
<feature type="region of interest" description="Disordered" evidence="6">
    <location>
        <begin position="385"/>
        <end position="421"/>
    </location>
</feature>
<feature type="region of interest" description="Disordered" evidence="6">
    <location>
        <begin position="438"/>
        <end position="536"/>
    </location>
</feature>
<gene>
    <name evidence="10" type="ORF">BDDG_13050</name>
</gene>
<feature type="chain" id="PRO_5005318493" description="WW domain-containing protein" evidence="8">
    <location>
        <begin position="23"/>
        <end position="682"/>
    </location>
</feature>
<accession>A0A0J9ER87</accession>
<keyword evidence="5 7" id="KW-0472">Membrane</keyword>
<organism evidence="10">
    <name type="scientific">Ajellomyces dermatitidis (strain ATCC 18188 / CBS 674.68)</name>
    <name type="common">Blastomyces dermatitidis</name>
    <dbReference type="NCBI Taxonomy" id="653446"/>
    <lineage>
        <taxon>Eukaryota</taxon>
        <taxon>Fungi</taxon>
        <taxon>Dikarya</taxon>
        <taxon>Ascomycota</taxon>
        <taxon>Pezizomycotina</taxon>
        <taxon>Eurotiomycetes</taxon>
        <taxon>Eurotiomycetidae</taxon>
        <taxon>Onygenales</taxon>
        <taxon>Ajellomycetaceae</taxon>
        <taxon>Blastomyces</taxon>
    </lineage>
</organism>
<feature type="region of interest" description="Disordered" evidence="6">
    <location>
        <begin position="341"/>
        <end position="370"/>
    </location>
</feature>
<evidence type="ECO:0000256" key="7">
    <source>
        <dbReference type="SAM" id="Phobius"/>
    </source>
</evidence>
<feature type="transmembrane region" description="Helical" evidence="7">
    <location>
        <begin position="181"/>
        <end position="199"/>
    </location>
</feature>
<feature type="compositionally biased region" description="Polar residues" evidence="6">
    <location>
        <begin position="390"/>
        <end position="418"/>
    </location>
</feature>
<feature type="compositionally biased region" description="Low complexity" evidence="6">
    <location>
        <begin position="458"/>
        <end position="470"/>
    </location>
</feature>
<feature type="region of interest" description="Disordered" evidence="6">
    <location>
        <begin position="51"/>
        <end position="73"/>
    </location>
</feature>
<reference evidence="10" key="1">
    <citation type="submission" date="2010-03" db="EMBL/GenBank/DDBJ databases">
        <title>Annotation of Blastomyces dermatitidis strain ATCC 18188.</title>
        <authorList>
            <consortium name="The Broad Institute Genome Sequencing Platform"/>
            <consortium name="Broad Institute Genome Sequencing Center for Infectious Disease."/>
            <person name="Cuomo C."/>
            <person name="Klein B."/>
            <person name="Sullivan T."/>
            <person name="Heitman J."/>
            <person name="Young S."/>
            <person name="Zeng Q."/>
            <person name="Gargeya S."/>
            <person name="Alvarado L."/>
            <person name="Berlin A.M."/>
            <person name="Chapman S.B."/>
            <person name="Chen Z."/>
            <person name="Freedman E."/>
            <person name="Gellesch M."/>
            <person name="Goldberg J."/>
            <person name="Griggs A."/>
            <person name="Gujja S."/>
            <person name="Heilman E."/>
            <person name="Heiman D."/>
            <person name="Howarth C."/>
            <person name="Mehta T."/>
            <person name="Neiman D."/>
            <person name="Pearson M."/>
            <person name="Roberts A."/>
            <person name="Saif S."/>
            <person name="Shea T."/>
            <person name="Shenoy N."/>
            <person name="Sisk P."/>
            <person name="Stolte C."/>
            <person name="Sykes S."/>
            <person name="White J."/>
            <person name="Yandava C."/>
            <person name="Haas B."/>
            <person name="Nusbaum C."/>
            <person name="Birren B."/>
        </authorList>
    </citation>
    <scope>NUCLEOTIDE SEQUENCE</scope>
    <source>
        <strain evidence="10">ATCC 18188</strain>
    </source>
</reference>
<dbReference type="Pfam" id="PF09430">
    <property type="entry name" value="EMC7_beta-sandw"/>
    <property type="match status" value="1"/>
</dbReference>
<dbReference type="InterPro" id="IPR036020">
    <property type="entry name" value="WW_dom_sf"/>
</dbReference>
<dbReference type="AlphaFoldDB" id="A0A0J9ER87"/>
<dbReference type="PROSITE" id="PS50020">
    <property type="entry name" value="WW_DOMAIN_2"/>
    <property type="match status" value="1"/>
</dbReference>
<dbReference type="SUPFAM" id="SSF51045">
    <property type="entry name" value="WW domain"/>
    <property type="match status" value="1"/>
</dbReference>
<keyword evidence="3 8" id="KW-0732">Signal</keyword>
<evidence type="ECO:0000256" key="3">
    <source>
        <dbReference type="ARBA" id="ARBA00022729"/>
    </source>
</evidence>
<evidence type="ECO:0000259" key="9">
    <source>
        <dbReference type="PROSITE" id="PS50020"/>
    </source>
</evidence>
<dbReference type="Proteomes" id="UP000007802">
    <property type="component" value="Unassembled WGS sequence"/>
</dbReference>
<dbReference type="OrthoDB" id="27095at2759"/>